<dbReference type="Gene3D" id="3.30.420.10">
    <property type="entry name" value="Ribonuclease H-like superfamily/Ribonuclease H"/>
    <property type="match status" value="1"/>
</dbReference>
<comment type="caution">
    <text evidence="4">The sequence shown here is derived from an EMBL/GenBank/DDBJ whole genome shotgun (WGS) entry which is preliminary data.</text>
</comment>
<dbReference type="InterPro" id="IPR041588">
    <property type="entry name" value="Integrase_H2C2"/>
</dbReference>
<keyword evidence="5" id="KW-1185">Reference proteome</keyword>
<reference evidence="4 5" key="1">
    <citation type="submission" date="2015-04" db="EMBL/GenBank/DDBJ databases">
        <title>Lasius niger genome sequencing.</title>
        <authorList>
            <person name="Konorov E.A."/>
            <person name="Nikitin M.A."/>
            <person name="Kirill M.V."/>
            <person name="Chang P."/>
        </authorList>
    </citation>
    <scope>NUCLEOTIDE SEQUENCE [LARGE SCALE GENOMIC DNA]</scope>
    <source>
        <tissue evidence="4">Whole</tissue>
    </source>
</reference>
<dbReference type="PROSITE" id="PS50994">
    <property type="entry name" value="INTEGRASE"/>
    <property type="match status" value="1"/>
</dbReference>
<gene>
    <name evidence="4" type="ORF">RF55_12732</name>
</gene>
<name>A0A0J7KCB8_LASNI</name>
<dbReference type="GO" id="GO:0015074">
    <property type="term" value="P:DNA integration"/>
    <property type="evidence" value="ECO:0007669"/>
    <property type="project" value="InterPro"/>
</dbReference>
<dbReference type="GO" id="GO:0003676">
    <property type="term" value="F:nucleic acid binding"/>
    <property type="evidence" value="ECO:0007669"/>
    <property type="project" value="InterPro"/>
</dbReference>
<evidence type="ECO:0000259" key="3">
    <source>
        <dbReference type="PROSITE" id="PS50994"/>
    </source>
</evidence>
<dbReference type="FunFam" id="1.10.340.70:FF:000001">
    <property type="entry name" value="Retrovirus-related Pol polyprotein from transposon gypsy-like Protein"/>
    <property type="match status" value="1"/>
</dbReference>
<dbReference type="Proteomes" id="UP000036403">
    <property type="component" value="Unassembled WGS sequence"/>
</dbReference>
<organism evidence="4 5">
    <name type="scientific">Lasius niger</name>
    <name type="common">Black garden ant</name>
    <dbReference type="NCBI Taxonomy" id="67767"/>
    <lineage>
        <taxon>Eukaryota</taxon>
        <taxon>Metazoa</taxon>
        <taxon>Ecdysozoa</taxon>
        <taxon>Arthropoda</taxon>
        <taxon>Hexapoda</taxon>
        <taxon>Insecta</taxon>
        <taxon>Pterygota</taxon>
        <taxon>Neoptera</taxon>
        <taxon>Endopterygota</taxon>
        <taxon>Hymenoptera</taxon>
        <taxon>Apocrita</taxon>
        <taxon>Aculeata</taxon>
        <taxon>Formicoidea</taxon>
        <taxon>Formicidae</taxon>
        <taxon>Formicinae</taxon>
        <taxon>Lasius</taxon>
        <taxon>Lasius</taxon>
    </lineage>
</organism>
<dbReference type="OrthoDB" id="7700898at2759"/>
<evidence type="ECO:0000256" key="2">
    <source>
        <dbReference type="SAM" id="MobiDB-lite"/>
    </source>
</evidence>
<dbReference type="InterPro" id="IPR050951">
    <property type="entry name" value="Retrovirus_Pol_polyprotein"/>
</dbReference>
<dbReference type="Gene3D" id="1.10.340.70">
    <property type="match status" value="1"/>
</dbReference>
<dbReference type="FunFam" id="3.30.420.10:FF:000032">
    <property type="entry name" value="Retrovirus-related Pol polyprotein from transposon 297-like Protein"/>
    <property type="match status" value="1"/>
</dbReference>
<feature type="domain" description="Integrase catalytic" evidence="3">
    <location>
        <begin position="60"/>
        <end position="218"/>
    </location>
</feature>
<proteinExistence type="predicted"/>
<dbReference type="AlphaFoldDB" id="A0A0J7KCB8"/>
<dbReference type="PANTHER" id="PTHR37984:SF5">
    <property type="entry name" value="PROTEIN NYNRIN-LIKE"/>
    <property type="match status" value="1"/>
</dbReference>
<dbReference type="InterPro" id="IPR012337">
    <property type="entry name" value="RNaseH-like_sf"/>
</dbReference>
<dbReference type="Pfam" id="PF17921">
    <property type="entry name" value="Integrase_H2C2"/>
    <property type="match status" value="1"/>
</dbReference>
<feature type="region of interest" description="Disordered" evidence="2">
    <location>
        <begin position="330"/>
        <end position="351"/>
    </location>
</feature>
<sequence>MHDDPTAGHLGVAKTLARIAQLYYWPGMFREVARYVRTCPNCLAHKASQQRPAGTLRATAVNAPWQQAAIDLVGPLPRSTNGHTWLLTMQDRFSKWIEMVPLRRATAENLAREVTQRLIYRHGCPQQLISDNGTQLTSQRFKTLLAAFGIEHRTSPVYAPQCNPVERANRTVKTMIAQYVQKRHRNWDERIQALQFAINTAKNEATGYTPAYILHGRELARPYPEDRRPPAPAVSPETNRKQLEEAFEVVRIHLARAFQRQERHYNLRRRDWRPRIGDKVWKRDRPLSDKGSAFNAKLAPRFIGPLEVRKILSPVVVDLRDPRGKWHRHVHIQDLKPAPENEDDDSSEMED</sequence>
<dbReference type="EMBL" id="LBMM01009792">
    <property type="protein sequence ID" value="KMQ87871.1"/>
    <property type="molecule type" value="Genomic_DNA"/>
</dbReference>
<dbReference type="PANTHER" id="PTHR37984">
    <property type="entry name" value="PROTEIN CBG26694"/>
    <property type="match status" value="1"/>
</dbReference>
<dbReference type="PaxDb" id="67767-A0A0J7KCB8"/>
<dbReference type="InterPro" id="IPR001584">
    <property type="entry name" value="Integrase_cat-core"/>
</dbReference>
<evidence type="ECO:0000313" key="4">
    <source>
        <dbReference type="EMBL" id="KMQ87871.1"/>
    </source>
</evidence>
<dbReference type="STRING" id="67767.A0A0J7KCB8"/>
<accession>A0A0J7KCB8</accession>
<evidence type="ECO:0000313" key="5">
    <source>
        <dbReference type="Proteomes" id="UP000036403"/>
    </source>
</evidence>
<dbReference type="GO" id="GO:0003964">
    <property type="term" value="F:RNA-directed DNA polymerase activity"/>
    <property type="evidence" value="ECO:0007669"/>
    <property type="project" value="UniProtKB-EC"/>
</dbReference>
<protein>
    <recommendedName>
        <fullName evidence="1">RNA-directed DNA polymerase</fullName>
        <ecNumber evidence="1">2.7.7.49</ecNumber>
    </recommendedName>
</protein>
<dbReference type="SUPFAM" id="SSF53098">
    <property type="entry name" value="Ribonuclease H-like"/>
    <property type="match status" value="1"/>
</dbReference>
<feature type="compositionally biased region" description="Acidic residues" evidence="2">
    <location>
        <begin position="340"/>
        <end position="351"/>
    </location>
</feature>
<dbReference type="Pfam" id="PF00665">
    <property type="entry name" value="rve"/>
    <property type="match status" value="1"/>
</dbReference>
<evidence type="ECO:0000256" key="1">
    <source>
        <dbReference type="ARBA" id="ARBA00012493"/>
    </source>
</evidence>
<dbReference type="EC" id="2.7.7.49" evidence="1"/>
<dbReference type="InterPro" id="IPR036397">
    <property type="entry name" value="RNaseH_sf"/>
</dbReference>